<dbReference type="InterPro" id="IPR001708">
    <property type="entry name" value="YidC/ALB3/OXA1/COX18"/>
</dbReference>
<evidence type="ECO:0000256" key="14">
    <source>
        <dbReference type="SAM" id="MobiDB-lite"/>
    </source>
</evidence>
<evidence type="ECO:0000256" key="2">
    <source>
        <dbReference type="ARBA" id="ARBA00010527"/>
    </source>
</evidence>
<feature type="transmembrane region" description="Helical" evidence="13">
    <location>
        <begin position="430"/>
        <end position="452"/>
    </location>
</feature>
<evidence type="ECO:0000256" key="7">
    <source>
        <dbReference type="ARBA" id="ARBA00022927"/>
    </source>
</evidence>
<evidence type="ECO:0000313" key="17">
    <source>
        <dbReference type="EMBL" id="NLQ17144.1"/>
    </source>
</evidence>
<dbReference type="NCBIfam" id="TIGR03593">
    <property type="entry name" value="yidC_nterm"/>
    <property type="match status" value="1"/>
</dbReference>
<dbReference type="HAMAP" id="MF_01810">
    <property type="entry name" value="YidC_type1"/>
    <property type="match status" value="1"/>
</dbReference>
<dbReference type="PRINTS" id="PR00701">
    <property type="entry name" value="60KDINNERMP"/>
</dbReference>
<evidence type="ECO:0000313" key="18">
    <source>
        <dbReference type="Proteomes" id="UP000586067"/>
    </source>
</evidence>
<dbReference type="GO" id="GO:0051205">
    <property type="term" value="P:protein insertion into membrane"/>
    <property type="evidence" value="ECO:0007669"/>
    <property type="project" value="TreeGrafter"/>
</dbReference>
<dbReference type="CDD" id="cd20070">
    <property type="entry name" value="5TM_YidC_Alb3"/>
    <property type="match status" value="1"/>
</dbReference>
<dbReference type="PANTHER" id="PTHR12428:SF65">
    <property type="entry name" value="CYTOCHROME C OXIDASE ASSEMBLY PROTEIN COX18, MITOCHONDRIAL"/>
    <property type="match status" value="1"/>
</dbReference>
<dbReference type="Proteomes" id="UP000586067">
    <property type="component" value="Unassembled WGS sequence"/>
</dbReference>
<evidence type="ECO:0000256" key="8">
    <source>
        <dbReference type="ARBA" id="ARBA00022989"/>
    </source>
</evidence>
<dbReference type="PRINTS" id="PR01900">
    <property type="entry name" value="YIDCPROTEIN"/>
</dbReference>
<dbReference type="EMBL" id="JABAEK010000004">
    <property type="protein sequence ID" value="NLQ17144.1"/>
    <property type="molecule type" value="Genomic_DNA"/>
</dbReference>
<dbReference type="NCBIfam" id="NF002352">
    <property type="entry name" value="PRK01318.1-3"/>
    <property type="match status" value="1"/>
</dbReference>
<dbReference type="NCBIfam" id="NF002353">
    <property type="entry name" value="PRK01318.1-4"/>
    <property type="match status" value="1"/>
</dbReference>
<evidence type="ECO:0000259" key="15">
    <source>
        <dbReference type="Pfam" id="PF02096"/>
    </source>
</evidence>
<feature type="transmembrane region" description="Helical" evidence="13">
    <location>
        <begin position="369"/>
        <end position="390"/>
    </location>
</feature>
<organism evidence="17 18">
    <name type="scientific">Marinomonas profundi</name>
    <dbReference type="NCBI Taxonomy" id="2726122"/>
    <lineage>
        <taxon>Bacteria</taxon>
        <taxon>Pseudomonadati</taxon>
        <taxon>Pseudomonadota</taxon>
        <taxon>Gammaproteobacteria</taxon>
        <taxon>Oceanospirillales</taxon>
        <taxon>Oceanospirillaceae</taxon>
        <taxon>Marinomonas</taxon>
    </lineage>
</organism>
<comment type="caution">
    <text evidence="17">The sequence shown here is derived from an EMBL/GenBank/DDBJ whole genome shotgun (WGS) entry which is preliminary data.</text>
</comment>
<evidence type="ECO:0000256" key="4">
    <source>
        <dbReference type="ARBA" id="ARBA00022448"/>
    </source>
</evidence>
<dbReference type="AlphaFoldDB" id="A0A847R890"/>
<dbReference type="InterPro" id="IPR028053">
    <property type="entry name" value="Membr_insert_YidC_N"/>
</dbReference>
<feature type="domain" description="Membrane insertase YidC N-terminal" evidence="16">
    <location>
        <begin position="80"/>
        <end position="356"/>
    </location>
</feature>
<keyword evidence="5 13" id="KW-1003">Cell membrane</keyword>
<dbReference type="InterPro" id="IPR019998">
    <property type="entry name" value="Membr_insert_YidC"/>
</dbReference>
<dbReference type="GO" id="GO:0015031">
    <property type="term" value="P:protein transport"/>
    <property type="evidence" value="ECO:0007669"/>
    <property type="project" value="UniProtKB-KW"/>
</dbReference>
<keyword evidence="7 13" id="KW-0653">Protein transport</keyword>
<feature type="domain" description="Membrane insertase YidC/Oxa/ALB C-terminal" evidence="15">
    <location>
        <begin position="367"/>
        <end position="545"/>
    </location>
</feature>
<keyword evidence="9 13" id="KW-0472">Membrane</keyword>
<dbReference type="Gene3D" id="2.70.98.90">
    <property type="match status" value="1"/>
</dbReference>
<dbReference type="PANTHER" id="PTHR12428">
    <property type="entry name" value="OXA1"/>
    <property type="match status" value="1"/>
</dbReference>
<comment type="subunit">
    <text evidence="13">Interacts with the Sec translocase complex via SecD. Specifically interacts with transmembrane segments of nascent integral membrane proteins during membrane integration.</text>
</comment>
<reference evidence="17 18" key="1">
    <citation type="submission" date="2020-04" db="EMBL/GenBank/DDBJ databases">
        <title>Marinomonas sp. M1K-6 isolated from the deep seawater of the Mariana Trench.</title>
        <authorList>
            <person name="Li Y."/>
        </authorList>
    </citation>
    <scope>NUCLEOTIDE SEQUENCE [LARGE SCALE GENOMIC DNA]</scope>
    <source>
        <strain evidence="17 18">M1K-6</strain>
    </source>
</reference>
<evidence type="ECO:0000256" key="10">
    <source>
        <dbReference type="ARBA" id="ARBA00023186"/>
    </source>
</evidence>
<name>A0A847R890_9GAMM</name>
<gene>
    <name evidence="13 17" type="primary">yidC</name>
    <name evidence="17" type="ORF">HGG82_05835</name>
</gene>
<feature type="compositionally biased region" description="Polar residues" evidence="14">
    <location>
        <begin position="31"/>
        <end position="49"/>
    </location>
</feature>
<evidence type="ECO:0000256" key="12">
    <source>
        <dbReference type="ARBA" id="ARBA00033342"/>
    </source>
</evidence>
<dbReference type="InterPro" id="IPR047196">
    <property type="entry name" value="YidC_ALB_C"/>
</dbReference>
<evidence type="ECO:0000256" key="5">
    <source>
        <dbReference type="ARBA" id="ARBA00022475"/>
    </source>
</evidence>
<keyword evidence="8 13" id="KW-1133">Transmembrane helix</keyword>
<keyword evidence="4 13" id="KW-0813">Transport</keyword>
<keyword evidence="10 13" id="KW-0143">Chaperone</keyword>
<evidence type="ECO:0000256" key="3">
    <source>
        <dbReference type="ARBA" id="ARBA00015325"/>
    </source>
</evidence>
<dbReference type="Pfam" id="PF02096">
    <property type="entry name" value="60KD_IMP"/>
    <property type="match status" value="1"/>
</dbReference>
<dbReference type="InterPro" id="IPR038221">
    <property type="entry name" value="YidC_periplasmic_sf"/>
</dbReference>
<keyword evidence="18" id="KW-1185">Reference proteome</keyword>
<sequence>MDFRRYFLWGALFISGYLLFLQWSQDYGPQSTQSVAQSTQNQSEANPQMSDDLPLATQSTSDANAEIPQSATKLAPGKLIEVTTDTLRVAINPVGGDLVEAALLDYKKTLDKPDSFVILENGDERTYVTQSGLIGQNGPDASPQGRPVYQSEQTSYSLAEGDDSLDVNLYYTDAKGVKYTKTFRFTKGKYRIRQLITIDNTSADTWRGNLFAQIKRDNSEDPSSATSMGLQPYLGGAVSDEQNKYKKISFSDMEEEPLKTTTTQGWVAVLQHYFVSAWIPEQGQKVTLQARTNGDFNIIGFTGSPVEIASGKQGTLSSTFYVGPKLQDQLEETAENLDLTVDYGWLWWLAKPLFWLLTLIQSFVINWGIAIILIVVCVKAVFFKLSAASYRSMAKMRKFGPEIAKLKDQYGDDRQKMSQEMMALYKKEKINPLGGCLPILVQMPVFLSLYWVLMESVELRHAPFFLWIHDLASMDPYFVLPILMGLSMMGQQMLNPTPPDPMQARIMKIMPIAFTFFFLWFPSGLVLYWVVNNTLSIVQQYIITKRIEKEA</sequence>
<dbReference type="GO" id="GO:0032977">
    <property type="term" value="F:membrane insertase activity"/>
    <property type="evidence" value="ECO:0007669"/>
    <property type="project" value="InterPro"/>
</dbReference>
<dbReference type="RefSeq" id="WP_168823722.1">
    <property type="nucleotide sequence ID" value="NZ_CP073013.1"/>
</dbReference>
<dbReference type="GO" id="GO:0005886">
    <property type="term" value="C:plasma membrane"/>
    <property type="evidence" value="ECO:0007669"/>
    <property type="project" value="UniProtKB-SubCell"/>
</dbReference>
<evidence type="ECO:0000256" key="6">
    <source>
        <dbReference type="ARBA" id="ARBA00022692"/>
    </source>
</evidence>
<evidence type="ECO:0000256" key="9">
    <source>
        <dbReference type="ARBA" id="ARBA00023136"/>
    </source>
</evidence>
<dbReference type="NCBIfam" id="TIGR03592">
    <property type="entry name" value="yidC_oxa1_cterm"/>
    <property type="match status" value="1"/>
</dbReference>
<evidence type="ECO:0000256" key="13">
    <source>
        <dbReference type="HAMAP-Rule" id="MF_01810"/>
    </source>
</evidence>
<protein>
    <recommendedName>
        <fullName evidence="3 13">Membrane protein insertase YidC</fullName>
    </recommendedName>
    <alternativeName>
        <fullName evidence="12 13">Foldase YidC</fullName>
    </alternativeName>
    <alternativeName>
        <fullName evidence="11 13">Membrane integrase YidC</fullName>
    </alternativeName>
    <alternativeName>
        <fullName evidence="13">Membrane protein YidC</fullName>
    </alternativeName>
</protein>
<evidence type="ECO:0000259" key="16">
    <source>
        <dbReference type="Pfam" id="PF14849"/>
    </source>
</evidence>
<comment type="similarity">
    <text evidence="2 13">Belongs to the OXA1/ALB3/YidC family. Type 1 subfamily.</text>
</comment>
<comment type="function">
    <text evidence="13">Required for the insertion and/or proper folding and/or complex formation of integral membrane proteins into the membrane. Involved in integration of membrane proteins that insert both dependently and independently of the Sec translocase complex, as well as at least some lipoproteins. Aids folding of multispanning membrane proteins.</text>
</comment>
<dbReference type="Pfam" id="PF14849">
    <property type="entry name" value="YidC_periplas"/>
    <property type="match status" value="1"/>
</dbReference>
<dbReference type="CDD" id="cd19961">
    <property type="entry name" value="EcYidC-like_peri"/>
    <property type="match status" value="1"/>
</dbReference>
<feature type="transmembrane region" description="Helical" evidence="13">
    <location>
        <begin position="6"/>
        <end position="23"/>
    </location>
</feature>
<feature type="region of interest" description="Disordered" evidence="14">
    <location>
        <begin position="31"/>
        <end position="56"/>
    </location>
</feature>
<evidence type="ECO:0000256" key="11">
    <source>
        <dbReference type="ARBA" id="ARBA00033245"/>
    </source>
</evidence>
<keyword evidence="6 13" id="KW-0812">Transmembrane</keyword>
<comment type="subcellular location">
    <subcellularLocation>
        <location evidence="1">Cell inner membrane</location>
        <topology evidence="1">Multi-pass membrane protein</topology>
    </subcellularLocation>
    <subcellularLocation>
        <location evidence="13">Cell membrane</location>
        <topology evidence="13">Multi-pass membrane protein</topology>
    </subcellularLocation>
</comment>
<accession>A0A847R890</accession>
<proteinExistence type="inferred from homology"/>
<dbReference type="InterPro" id="IPR028055">
    <property type="entry name" value="YidC/Oxa/ALB_C"/>
</dbReference>
<evidence type="ECO:0000256" key="1">
    <source>
        <dbReference type="ARBA" id="ARBA00004429"/>
    </source>
</evidence>
<feature type="transmembrane region" description="Helical" evidence="13">
    <location>
        <begin position="509"/>
        <end position="531"/>
    </location>
</feature>